<feature type="domain" description="Signal transduction histidine kinase subgroup 3 dimerisation and phosphoacceptor" evidence="12">
    <location>
        <begin position="189"/>
        <end position="253"/>
    </location>
</feature>
<feature type="region of interest" description="Disordered" evidence="9">
    <location>
        <begin position="382"/>
        <end position="402"/>
    </location>
</feature>
<dbReference type="PANTHER" id="PTHR24421:SF10">
    <property type="entry name" value="NITRATE_NITRITE SENSOR PROTEIN NARQ"/>
    <property type="match status" value="1"/>
</dbReference>
<dbReference type="InterPro" id="IPR003594">
    <property type="entry name" value="HATPase_dom"/>
</dbReference>
<evidence type="ECO:0000256" key="10">
    <source>
        <dbReference type="SAM" id="Phobius"/>
    </source>
</evidence>
<organism evidence="13 14">
    <name type="scientific">Pseudoclavibacter terrae</name>
    <dbReference type="NCBI Taxonomy" id="1530195"/>
    <lineage>
        <taxon>Bacteria</taxon>
        <taxon>Bacillati</taxon>
        <taxon>Actinomycetota</taxon>
        <taxon>Actinomycetes</taxon>
        <taxon>Micrococcales</taxon>
        <taxon>Microbacteriaceae</taxon>
        <taxon>Pseudoclavibacter</taxon>
    </lineage>
</organism>
<dbReference type="PANTHER" id="PTHR24421">
    <property type="entry name" value="NITRATE/NITRITE SENSOR PROTEIN NARX-RELATED"/>
    <property type="match status" value="1"/>
</dbReference>
<evidence type="ECO:0000256" key="5">
    <source>
        <dbReference type="ARBA" id="ARBA00022741"/>
    </source>
</evidence>
<dbReference type="OrthoDB" id="227596at2"/>
<keyword evidence="8" id="KW-0902">Two-component regulatory system</keyword>
<dbReference type="InterPro" id="IPR036890">
    <property type="entry name" value="HATPase_C_sf"/>
</dbReference>
<dbReference type="GO" id="GO:0000155">
    <property type="term" value="F:phosphorelay sensor kinase activity"/>
    <property type="evidence" value="ECO:0007669"/>
    <property type="project" value="InterPro"/>
</dbReference>
<dbReference type="EC" id="2.7.13.3" evidence="2"/>
<keyword evidence="10" id="KW-1133">Transmembrane helix</keyword>
<dbReference type="SUPFAM" id="SSF55874">
    <property type="entry name" value="ATPase domain of HSP90 chaperone/DNA topoisomerase II/histidine kinase"/>
    <property type="match status" value="1"/>
</dbReference>
<proteinExistence type="predicted"/>
<dbReference type="InterPro" id="IPR050482">
    <property type="entry name" value="Sensor_HK_TwoCompSys"/>
</dbReference>
<evidence type="ECO:0000256" key="2">
    <source>
        <dbReference type="ARBA" id="ARBA00012438"/>
    </source>
</evidence>
<comment type="catalytic activity">
    <reaction evidence="1">
        <text>ATP + protein L-histidine = ADP + protein N-phospho-L-histidine.</text>
        <dbReference type="EC" id="2.7.13.3"/>
    </reaction>
</comment>
<evidence type="ECO:0000259" key="11">
    <source>
        <dbReference type="Pfam" id="PF02518"/>
    </source>
</evidence>
<reference evidence="13 14" key="1">
    <citation type="submission" date="2019-09" db="EMBL/GenBank/DDBJ databases">
        <title>Phylogeny of genus Pseudoclavibacter and closely related genus.</title>
        <authorList>
            <person name="Li Y."/>
        </authorList>
    </citation>
    <scope>NUCLEOTIDE SEQUENCE [LARGE SCALE GENOMIC DNA]</scope>
    <source>
        <strain evidence="13 14">THG-MD12</strain>
    </source>
</reference>
<dbReference type="CDD" id="cd16917">
    <property type="entry name" value="HATPase_UhpB-NarQ-NarX-like"/>
    <property type="match status" value="1"/>
</dbReference>
<keyword evidence="7" id="KW-0067">ATP-binding</keyword>
<dbReference type="Gene3D" id="3.30.565.10">
    <property type="entry name" value="Histidine kinase-like ATPase, C-terminal domain"/>
    <property type="match status" value="1"/>
</dbReference>
<name>A0A7J5B2I0_9MICO</name>
<feature type="compositionally biased region" description="Basic and acidic residues" evidence="9">
    <location>
        <begin position="388"/>
        <end position="402"/>
    </location>
</feature>
<dbReference type="EMBL" id="WBJX01000002">
    <property type="protein sequence ID" value="KAB1638199.1"/>
    <property type="molecule type" value="Genomic_DNA"/>
</dbReference>
<evidence type="ECO:0000259" key="12">
    <source>
        <dbReference type="Pfam" id="PF07730"/>
    </source>
</evidence>
<dbReference type="Pfam" id="PF02518">
    <property type="entry name" value="HATPase_c"/>
    <property type="match status" value="1"/>
</dbReference>
<accession>A0A7J5B2I0</accession>
<evidence type="ECO:0000313" key="14">
    <source>
        <dbReference type="Proteomes" id="UP000490386"/>
    </source>
</evidence>
<comment type="caution">
    <text evidence="13">The sequence shown here is derived from an EMBL/GenBank/DDBJ whole genome shotgun (WGS) entry which is preliminary data.</text>
</comment>
<feature type="transmembrane region" description="Helical" evidence="10">
    <location>
        <begin position="136"/>
        <end position="155"/>
    </location>
</feature>
<evidence type="ECO:0000256" key="6">
    <source>
        <dbReference type="ARBA" id="ARBA00022777"/>
    </source>
</evidence>
<keyword evidence="3" id="KW-0597">Phosphoprotein</keyword>
<dbReference type="RefSeq" id="WP_151423289.1">
    <property type="nucleotide sequence ID" value="NZ_WBJX01000002.1"/>
</dbReference>
<keyword evidence="5" id="KW-0547">Nucleotide-binding</keyword>
<dbReference type="GO" id="GO:0046983">
    <property type="term" value="F:protein dimerization activity"/>
    <property type="evidence" value="ECO:0007669"/>
    <property type="project" value="InterPro"/>
</dbReference>
<feature type="transmembrane region" description="Helical" evidence="10">
    <location>
        <begin position="110"/>
        <end position="129"/>
    </location>
</feature>
<dbReference type="Pfam" id="PF07730">
    <property type="entry name" value="HisKA_3"/>
    <property type="match status" value="1"/>
</dbReference>
<evidence type="ECO:0000256" key="7">
    <source>
        <dbReference type="ARBA" id="ARBA00022840"/>
    </source>
</evidence>
<feature type="domain" description="Histidine kinase/HSP90-like ATPase" evidence="11">
    <location>
        <begin position="296"/>
        <end position="385"/>
    </location>
</feature>
<dbReference type="GO" id="GO:0016020">
    <property type="term" value="C:membrane"/>
    <property type="evidence" value="ECO:0007669"/>
    <property type="project" value="InterPro"/>
</dbReference>
<keyword evidence="6" id="KW-0418">Kinase</keyword>
<evidence type="ECO:0000313" key="13">
    <source>
        <dbReference type="EMBL" id="KAB1638199.1"/>
    </source>
</evidence>
<dbReference type="Gene3D" id="1.20.5.1930">
    <property type="match status" value="1"/>
</dbReference>
<protein>
    <recommendedName>
        <fullName evidence="2">histidine kinase</fullName>
        <ecNumber evidence="2">2.7.13.3</ecNumber>
    </recommendedName>
</protein>
<feature type="transmembrane region" description="Helical" evidence="10">
    <location>
        <begin position="66"/>
        <end position="98"/>
    </location>
</feature>
<evidence type="ECO:0000256" key="3">
    <source>
        <dbReference type="ARBA" id="ARBA00022553"/>
    </source>
</evidence>
<keyword evidence="14" id="KW-1185">Reference proteome</keyword>
<evidence type="ECO:0000256" key="1">
    <source>
        <dbReference type="ARBA" id="ARBA00000085"/>
    </source>
</evidence>
<dbReference type="AlphaFoldDB" id="A0A7J5B2I0"/>
<keyword evidence="10" id="KW-0812">Transmembrane</keyword>
<gene>
    <name evidence="13" type="ORF">F8O03_07290</name>
</gene>
<keyword evidence="10" id="KW-0472">Membrane</keyword>
<evidence type="ECO:0000256" key="4">
    <source>
        <dbReference type="ARBA" id="ARBA00022679"/>
    </source>
</evidence>
<evidence type="ECO:0000256" key="8">
    <source>
        <dbReference type="ARBA" id="ARBA00023012"/>
    </source>
</evidence>
<keyword evidence="4" id="KW-0808">Transferase</keyword>
<dbReference type="InterPro" id="IPR011712">
    <property type="entry name" value="Sig_transdc_His_kin_sub3_dim/P"/>
</dbReference>
<evidence type="ECO:0000256" key="9">
    <source>
        <dbReference type="SAM" id="MobiDB-lite"/>
    </source>
</evidence>
<sequence length="402" mass="41274">MTEPGGTLAAAKTRIRHLDEDTTSTIVVVAIAVVLALFDSAEQLGPTLGAIAIGAAALTQKRRFPVAVLTVCVVLATLTLVVGGALGVVVLVLDALYVVGRFASRGALRVVQGIVSAAVLAAFALPLLLGASLREAVFFCLQALAILCTPLWWASSVRQSAELARVQEARADDAERLLVLEREEAVRAERERMARDLHDVVAANLSAIAITSEAALAGPEVAPREADALHAVRASALEGLDEMRSMILILRSGEPGLGGEVTAAPRLAQVPAIVAAVAAVDATLVGDVPSASAATEQALARVVAEAVANAERHSPGAALEVRFTEDADAVSVVVTSTGGTLIDGAPGTGNGLGLIRERAERLGGRLEAGPIADGRGWRVSARVPRNAGDAERGADARTGRAP</sequence>
<dbReference type="Proteomes" id="UP000490386">
    <property type="component" value="Unassembled WGS sequence"/>
</dbReference>
<dbReference type="GO" id="GO:0005524">
    <property type="term" value="F:ATP binding"/>
    <property type="evidence" value="ECO:0007669"/>
    <property type="project" value="UniProtKB-KW"/>
</dbReference>